<dbReference type="OrthoDB" id="6932368at2759"/>
<organism evidence="3 4">
    <name type="scientific">Araneus ventricosus</name>
    <name type="common">Orbweaver spider</name>
    <name type="synonym">Epeira ventricosa</name>
    <dbReference type="NCBI Taxonomy" id="182803"/>
    <lineage>
        <taxon>Eukaryota</taxon>
        <taxon>Metazoa</taxon>
        <taxon>Ecdysozoa</taxon>
        <taxon>Arthropoda</taxon>
        <taxon>Chelicerata</taxon>
        <taxon>Arachnida</taxon>
        <taxon>Araneae</taxon>
        <taxon>Araneomorphae</taxon>
        <taxon>Entelegynae</taxon>
        <taxon>Araneoidea</taxon>
        <taxon>Araneidae</taxon>
        <taxon>Araneus</taxon>
    </lineage>
</organism>
<reference evidence="3 4" key="1">
    <citation type="journal article" date="2019" name="Sci. Rep.">
        <title>Orb-weaving spider Araneus ventricosus genome elucidates the spidroin gene catalogue.</title>
        <authorList>
            <person name="Kono N."/>
            <person name="Nakamura H."/>
            <person name="Ohtoshi R."/>
            <person name="Moran D.A.P."/>
            <person name="Shinohara A."/>
            <person name="Yoshida Y."/>
            <person name="Fujiwara M."/>
            <person name="Mori M."/>
            <person name="Tomita M."/>
            <person name="Arakawa K."/>
        </authorList>
    </citation>
    <scope>NUCLEOTIDE SEQUENCE [LARGE SCALE GENOMIC DNA]</scope>
</reference>
<dbReference type="Proteomes" id="UP000499080">
    <property type="component" value="Unassembled WGS sequence"/>
</dbReference>
<dbReference type="FunFam" id="2.40.70.10:FF:000130">
    <property type="entry name" value="Retrovirus-related Pol polyprotein from transposon opus-like Protein"/>
    <property type="match status" value="1"/>
</dbReference>
<comment type="caution">
    <text evidence="3">The sequence shown here is derived from an EMBL/GenBank/DDBJ whole genome shotgun (WGS) entry which is preliminary data.</text>
</comment>
<name>A0A4Y2RFQ4_ARAVE</name>
<dbReference type="PANTHER" id="PTHR33327">
    <property type="entry name" value="ENDONUCLEASE"/>
    <property type="match status" value="1"/>
</dbReference>
<proteinExistence type="predicted"/>
<dbReference type="Pfam" id="PF23055">
    <property type="entry name" value="DUF7041"/>
    <property type="match status" value="1"/>
</dbReference>
<dbReference type="AlphaFoldDB" id="A0A4Y2RFQ4"/>
<dbReference type="InterPro" id="IPR055469">
    <property type="entry name" value="DUF7041"/>
</dbReference>
<feature type="domain" description="DUF7041" evidence="2">
    <location>
        <begin position="20"/>
        <end position="54"/>
    </location>
</feature>
<dbReference type="Gene3D" id="2.40.70.10">
    <property type="entry name" value="Acid Proteases"/>
    <property type="match status" value="1"/>
</dbReference>
<dbReference type="EMBL" id="BGPR01016825">
    <property type="protein sequence ID" value="GBN74256.1"/>
    <property type="molecule type" value="Genomic_DNA"/>
</dbReference>
<accession>A0A4Y2RFQ4</accession>
<dbReference type="InterPro" id="IPR021109">
    <property type="entry name" value="Peptidase_aspartic_dom_sf"/>
</dbReference>
<keyword evidence="4" id="KW-1185">Reference proteome</keyword>
<gene>
    <name evidence="3" type="ORF">AVEN_76641_1</name>
</gene>
<dbReference type="SUPFAM" id="SSF50630">
    <property type="entry name" value="Acid proteases"/>
    <property type="match status" value="1"/>
</dbReference>
<evidence type="ECO:0000259" key="2">
    <source>
        <dbReference type="Pfam" id="PF23055"/>
    </source>
</evidence>
<protein>
    <recommendedName>
        <fullName evidence="2">DUF7041 domain-containing protein</fullName>
    </recommendedName>
</protein>
<dbReference type="PANTHER" id="PTHR33327:SF3">
    <property type="entry name" value="RNA-DIRECTED DNA POLYMERASE"/>
    <property type="match status" value="1"/>
</dbReference>
<sequence>MPDGPETTKPELARVAFLAPPFWETDPDLWFLQLESQCKLSGISIDETKFHTNLQLGDKKPPRLLEEMRNLAAVKVSEGVLRTIWMQRLPTSIQQILSVSNDNLDVLSLIADKVNEVSRFDAVVNSVASDNSVIQSFRDEISEFRAELMRISCPRFRQSSRGRQENSRVRSVSNSRKLKGSSVLAAADRSHTHSRLFLHDRSTGFRFLIDSGVDVSCFPRRLTNYRVAQDNTLYAANGSAIKCYGTKTLNLDLGLRRKFSWSFIVSDISHPIIGSDFLERFELLIDIKNRRLIDGLTFLSAKGVKAPGNTEQNADSYPRTRDHTGH</sequence>
<evidence type="ECO:0000313" key="4">
    <source>
        <dbReference type="Proteomes" id="UP000499080"/>
    </source>
</evidence>
<evidence type="ECO:0000256" key="1">
    <source>
        <dbReference type="SAM" id="MobiDB-lite"/>
    </source>
</evidence>
<evidence type="ECO:0000313" key="3">
    <source>
        <dbReference type="EMBL" id="GBN74256.1"/>
    </source>
</evidence>
<feature type="region of interest" description="Disordered" evidence="1">
    <location>
        <begin position="306"/>
        <end position="326"/>
    </location>
</feature>